<evidence type="ECO:0000313" key="3">
    <source>
        <dbReference type="EMBL" id="KAK2861663.1"/>
    </source>
</evidence>
<keyword evidence="4" id="KW-1185">Reference proteome</keyword>
<sequence length="299" mass="33711">MRKMKNTRLFVPLVQLIFMMGVTNGQTTAGGSNCTTTRPVRTTTTASPGLNLKGKMFTLSLRGGDISFSSPYFTPPNMSPITTHTPETTASSRNGVSVCVRYITDYLQTTSPSLFTLSPSNSPLCLKVSDVTKYSLNPLYVYNYLFLKPNVRFWPNVKSDFWTSVCLTVDTGRNVAQMFQGPNMSIRKQLPFQYVWSGEPVITFSGFDGQVTDVQVWDYPLHYGEIYNYMAYGAYGSYQGSVLSWSNVKYSIRGNTLLEDAYGWQDKQPISKGKGRRLKGGKRTRRFFTKGEDMEKQEI</sequence>
<feature type="compositionally biased region" description="Low complexity" evidence="1">
    <location>
        <begin position="35"/>
        <end position="45"/>
    </location>
</feature>
<name>A0AA88T509_CHASR</name>
<dbReference type="Proteomes" id="UP001187415">
    <property type="component" value="Unassembled WGS sequence"/>
</dbReference>
<evidence type="ECO:0000256" key="1">
    <source>
        <dbReference type="SAM" id="MobiDB-lite"/>
    </source>
</evidence>
<evidence type="ECO:0000313" key="4">
    <source>
        <dbReference type="Proteomes" id="UP001187415"/>
    </source>
</evidence>
<evidence type="ECO:0008006" key="5">
    <source>
        <dbReference type="Google" id="ProtNLM"/>
    </source>
</evidence>
<dbReference type="InterPro" id="IPR013320">
    <property type="entry name" value="ConA-like_dom_sf"/>
</dbReference>
<evidence type="ECO:0000256" key="2">
    <source>
        <dbReference type="SAM" id="SignalP"/>
    </source>
</evidence>
<reference evidence="3" key="1">
    <citation type="submission" date="2023-07" db="EMBL/GenBank/DDBJ databases">
        <title>Chromosome-level Genome Assembly of Striped Snakehead (Channa striata).</title>
        <authorList>
            <person name="Liu H."/>
        </authorList>
    </citation>
    <scope>NUCLEOTIDE SEQUENCE</scope>
    <source>
        <strain evidence="3">Gz</strain>
        <tissue evidence="3">Muscle</tissue>
    </source>
</reference>
<organism evidence="3 4">
    <name type="scientific">Channa striata</name>
    <name type="common">Snakehead murrel</name>
    <name type="synonym">Ophicephalus striatus</name>
    <dbReference type="NCBI Taxonomy" id="64152"/>
    <lineage>
        <taxon>Eukaryota</taxon>
        <taxon>Metazoa</taxon>
        <taxon>Chordata</taxon>
        <taxon>Craniata</taxon>
        <taxon>Vertebrata</taxon>
        <taxon>Euteleostomi</taxon>
        <taxon>Actinopterygii</taxon>
        <taxon>Neopterygii</taxon>
        <taxon>Teleostei</taxon>
        <taxon>Neoteleostei</taxon>
        <taxon>Acanthomorphata</taxon>
        <taxon>Anabantaria</taxon>
        <taxon>Anabantiformes</taxon>
        <taxon>Channoidei</taxon>
        <taxon>Channidae</taxon>
        <taxon>Channa</taxon>
    </lineage>
</organism>
<accession>A0AA88T509</accession>
<dbReference type="EMBL" id="JAUPFM010000001">
    <property type="protein sequence ID" value="KAK2861663.1"/>
    <property type="molecule type" value="Genomic_DNA"/>
</dbReference>
<feature type="chain" id="PRO_5041722383" description="Pentraxin" evidence="2">
    <location>
        <begin position="26"/>
        <end position="299"/>
    </location>
</feature>
<dbReference type="SUPFAM" id="SSF49899">
    <property type="entry name" value="Concanavalin A-like lectins/glucanases"/>
    <property type="match status" value="1"/>
</dbReference>
<proteinExistence type="predicted"/>
<feature type="signal peptide" evidence="2">
    <location>
        <begin position="1"/>
        <end position="25"/>
    </location>
</feature>
<dbReference type="Gene3D" id="2.60.120.200">
    <property type="match status" value="1"/>
</dbReference>
<feature type="region of interest" description="Disordered" evidence="1">
    <location>
        <begin position="28"/>
        <end position="47"/>
    </location>
</feature>
<protein>
    <recommendedName>
        <fullName evidence="5">Pentraxin</fullName>
    </recommendedName>
</protein>
<comment type="caution">
    <text evidence="3">The sequence shown here is derived from an EMBL/GenBank/DDBJ whole genome shotgun (WGS) entry which is preliminary data.</text>
</comment>
<keyword evidence="2" id="KW-0732">Signal</keyword>
<gene>
    <name evidence="3" type="ORF">Q5P01_001196</name>
</gene>
<dbReference type="AlphaFoldDB" id="A0AA88T509"/>